<proteinExistence type="predicted"/>
<feature type="region of interest" description="Disordered" evidence="1">
    <location>
        <begin position="1"/>
        <end position="28"/>
    </location>
</feature>
<organism evidence="2">
    <name type="scientific">Arundo donax</name>
    <name type="common">Giant reed</name>
    <name type="synonym">Donax arundinaceus</name>
    <dbReference type="NCBI Taxonomy" id="35708"/>
    <lineage>
        <taxon>Eukaryota</taxon>
        <taxon>Viridiplantae</taxon>
        <taxon>Streptophyta</taxon>
        <taxon>Embryophyta</taxon>
        <taxon>Tracheophyta</taxon>
        <taxon>Spermatophyta</taxon>
        <taxon>Magnoliopsida</taxon>
        <taxon>Liliopsida</taxon>
        <taxon>Poales</taxon>
        <taxon>Poaceae</taxon>
        <taxon>PACMAD clade</taxon>
        <taxon>Arundinoideae</taxon>
        <taxon>Arundineae</taxon>
        <taxon>Arundo</taxon>
    </lineage>
</organism>
<sequence length="28" mass="3176">MRVTHPNMQMSHCNFNGSGKNNTNRLVS</sequence>
<reference evidence="2" key="2">
    <citation type="journal article" date="2015" name="Data Brief">
        <title>Shoot transcriptome of the giant reed, Arundo donax.</title>
        <authorList>
            <person name="Barrero R.A."/>
            <person name="Guerrero F.D."/>
            <person name="Moolhuijzen P."/>
            <person name="Goolsby J.A."/>
            <person name="Tidwell J."/>
            <person name="Bellgard S.E."/>
            <person name="Bellgard M.I."/>
        </authorList>
    </citation>
    <scope>NUCLEOTIDE SEQUENCE</scope>
    <source>
        <tissue evidence="2">Shoot tissue taken approximately 20 cm above the soil surface</tissue>
    </source>
</reference>
<dbReference type="EMBL" id="GBRH01278461">
    <property type="protein sequence ID" value="JAD19434.1"/>
    <property type="molecule type" value="Transcribed_RNA"/>
</dbReference>
<evidence type="ECO:0000256" key="1">
    <source>
        <dbReference type="SAM" id="MobiDB-lite"/>
    </source>
</evidence>
<evidence type="ECO:0000313" key="2">
    <source>
        <dbReference type="EMBL" id="JAD19434.1"/>
    </source>
</evidence>
<protein>
    <submittedName>
        <fullName evidence="2">Uncharacterized protein</fullName>
    </submittedName>
</protein>
<dbReference type="AlphaFoldDB" id="A0A0A8XZJ5"/>
<accession>A0A0A8XZJ5</accession>
<name>A0A0A8XZJ5_ARUDO</name>
<reference evidence="2" key="1">
    <citation type="submission" date="2014-09" db="EMBL/GenBank/DDBJ databases">
        <authorList>
            <person name="Magalhaes I.L.F."/>
            <person name="Oliveira U."/>
            <person name="Santos F.R."/>
            <person name="Vidigal T.H.D.A."/>
            <person name="Brescovit A.D."/>
            <person name="Santos A.J."/>
        </authorList>
    </citation>
    <scope>NUCLEOTIDE SEQUENCE</scope>
    <source>
        <tissue evidence="2">Shoot tissue taken approximately 20 cm above the soil surface</tissue>
    </source>
</reference>